<sequence>MTAAADSSQDSQNQVLEELRTLKGDVSDFREEVSEYKDEVRAFNQKFETYQKATQWVVQLAFSLIAAATVTVIISTVTGR</sequence>
<keyword evidence="1" id="KW-0175">Coiled coil</keyword>
<comment type="caution">
    <text evidence="3">The sequence shown here is derived from an EMBL/GenBank/DDBJ whole genome shotgun (WGS) entry which is preliminary data.</text>
</comment>
<evidence type="ECO:0000256" key="1">
    <source>
        <dbReference type="SAM" id="Coils"/>
    </source>
</evidence>
<accession>A0A928ZQR0</accession>
<dbReference type="AlphaFoldDB" id="A0A928ZQR0"/>
<gene>
    <name evidence="3" type="ORF">IQ260_07550</name>
</gene>
<organism evidence="3 4">
    <name type="scientific">Leptolyngbya cf. ectocarpi LEGE 11479</name>
    <dbReference type="NCBI Taxonomy" id="1828722"/>
    <lineage>
        <taxon>Bacteria</taxon>
        <taxon>Bacillati</taxon>
        <taxon>Cyanobacteriota</taxon>
        <taxon>Cyanophyceae</taxon>
        <taxon>Leptolyngbyales</taxon>
        <taxon>Leptolyngbyaceae</taxon>
        <taxon>Leptolyngbya group</taxon>
        <taxon>Leptolyngbya</taxon>
    </lineage>
</organism>
<keyword evidence="2" id="KW-0812">Transmembrane</keyword>
<keyword evidence="2" id="KW-1133">Transmembrane helix</keyword>
<feature type="coiled-coil region" evidence="1">
    <location>
        <begin position="19"/>
        <end position="53"/>
    </location>
</feature>
<protein>
    <submittedName>
        <fullName evidence="3">Uncharacterized protein</fullName>
    </submittedName>
</protein>
<evidence type="ECO:0000313" key="3">
    <source>
        <dbReference type="EMBL" id="MBE9066505.1"/>
    </source>
</evidence>
<keyword evidence="2" id="KW-0472">Membrane</keyword>
<dbReference type="Proteomes" id="UP000615026">
    <property type="component" value="Unassembled WGS sequence"/>
</dbReference>
<evidence type="ECO:0000256" key="2">
    <source>
        <dbReference type="SAM" id="Phobius"/>
    </source>
</evidence>
<dbReference type="Gene3D" id="1.20.5.190">
    <property type="match status" value="1"/>
</dbReference>
<proteinExistence type="predicted"/>
<keyword evidence="4" id="KW-1185">Reference proteome</keyword>
<name>A0A928ZQR0_LEPEC</name>
<dbReference type="EMBL" id="JADEXP010000045">
    <property type="protein sequence ID" value="MBE9066505.1"/>
    <property type="molecule type" value="Genomic_DNA"/>
</dbReference>
<feature type="transmembrane region" description="Helical" evidence="2">
    <location>
        <begin position="56"/>
        <end position="77"/>
    </location>
</feature>
<reference evidence="3" key="1">
    <citation type="submission" date="2020-10" db="EMBL/GenBank/DDBJ databases">
        <authorList>
            <person name="Castelo-Branco R."/>
            <person name="Eusebio N."/>
            <person name="Adriana R."/>
            <person name="Vieira A."/>
            <person name="Brugerolle De Fraissinette N."/>
            <person name="Rezende De Castro R."/>
            <person name="Schneider M.P."/>
            <person name="Vasconcelos V."/>
            <person name="Leao P.N."/>
        </authorList>
    </citation>
    <scope>NUCLEOTIDE SEQUENCE</scope>
    <source>
        <strain evidence="3">LEGE 11479</strain>
    </source>
</reference>
<evidence type="ECO:0000313" key="4">
    <source>
        <dbReference type="Proteomes" id="UP000615026"/>
    </source>
</evidence>
<dbReference type="RefSeq" id="WP_193992299.1">
    <property type="nucleotide sequence ID" value="NZ_JADEXP010000045.1"/>
</dbReference>